<reference evidence="1 2" key="1">
    <citation type="submission" date="2018-01" db="EMBL/GenBank/DDBJ databases">
        <title>Draft genome sequence of Jishengella sp. NA12.</title>
        <authorList>
            <person name="Sahin N."/>
            <person name="Ay H."/>
            <person name="Saygin H."/>
        </authorList>
    </citation>
    <scope>NUCLEOTIDE SEQUENCE [LARGE SCALE GENOMIC DNA]</scope>
    <source>
        <strain evidence="1 2">NA12</strain>
    </source>
</reference>
<dbReference type="RefSeq" id="WP_111213686.1">
    <property type="nucleotide sequence ID" value="NZ_POTY01000051.1"/>
</dbReference>
<dbReference type="OrthoDB" id="3295697at2"/>
<proteinExistence type="predicted"/>
<comment type="caution">
    <text evidence="1">The sequence shown here is derived from an EMBL/GenBank/DDBJ whole genome shotgun (WGS) entry which is preliminary data.</text>
</comment>
<evidence type="ECO:0000313" key="2">
    <source>
        <dbReference type="Proteomes" id="UP000248924"/>
    </source>
</evidence>
<dbReference type="Proteomes" id="UP000248924">
    <property type="component" value="Unassembled WGS sequence"/>
</dbReference>
<keyword evidence="2" id="KW-1185">Reference proteome</keyword>
<gene>
    <name evidence="1" type="ORF">C1I95_10925</name>
</gene>
<evidence type="ECO:0000313" key="1">
    <source>
        <dbReference type="EMBL" id="PZG19817.1"/>
    </source>
</evidence>
<sequence>MGHVLARLAGYGVVLVPYWPYTFERSDAASDAVVVTNWRADGPAKALVDPADAYSAPGIVDVEPGPDHPFWVIETSSFSAVWPSGFSVESTVAPYCLVGEHDASISVQGPVYIADPDVMIAPGQTVVARRKMGRDVQVIELAYEHEGEPWWQGVYLYPRKGGRVLVFTAQSREPGIAAARHGVEWMLALA</sequence>
<accession>A0A2W2FDS3</accession>
<dbReference type="EMBL" id="POTY01000051">
    <property type="protein sequence ID" value="PZG19817.1"/>
    <property type="molecule type" value="Genomic_DNA"/>
</dbReference>
<name>A0A2W2FDS3_9ACTN</name>
<dbReference type="AlphaFoldDB" id="A0A2W2FDS3"/>
<protein>
    <submittedName>
        <fullName evidence="1">Uncharacterized protein</fullName>
    </submittedName>
</protein>
<organism evidence="1 2">
    <name type="scientific">Micromonospora craterilacus</name>
    <dbReference type="NCBI Taxonomy" id="1655439"/>
    <lineage>
        <taxon>Bacteria</taxon>
        <taxon>Bacillati</taxon>
        <taxon>Actinomycetota</taxon>
        <taxon>Actinomycetes</taxon>
        <taxon>Micromonosporales</taxon>
        <taxon>Micromonosporaceae</taxon>
        <taxon>Micromonospora</taxon>
    </lineage>
</organism>